<keyword evidence="9" id="KW-1185">Reference proteome</keyword>
<proteinExistence type="predicted"/>
<dbReference type="GO" id="GO:0006355">
    <property type="term" value="P:regulation of DNA-templated transcription"/>
    <property type="evidence" value="ECO:0007669"/>
    <property type="project" value="InterPro"/>
</dbReference>
<feature type="region of interest" description="Disordered" evidence="6">
    <location>
        <begin position="200"/>
        <end position="291"/>
    </location>
</feature>
<keyword evidence="5" id="KW-0175">Coiled coil</keyword>
<feature type="compositionally biased region" description="Polar residues" evidence="6">
    <location>
        <begin position="279"/>
        <end position="291"/>
    </location>
</feature>
<keyword evidence="4" id="KW-0539">Nucleus</keyword>
<dbReference type="PANTHER" id="PTHR31744:SF210">
    <property type="entry name" value="NAC DOMAIN-CONTAINING PROTEIN 86-LIKE"/>
    <property type="match status" value="1"/>
</dbReference>
<keyword evidence="2" id="KW-0238">DNA-binding</keyword>
<organism evidence="8 9">
    <name type="scientific">Liquidambar formosana</name>
    <name type="common">Formosan gum</name>
    <dbReference type="NCBI Taxonomy" id="63359"/>
    <lineage>
        <taxon>Eukaryota</taxon>
        <taxon>Viridiplantae</taxon>
        <taxon>Streptophyta</taxon>
        <taxon>Embryophyta</taxon>
        <taxon>Tracheophyta</taxon>
        <taxon>Spermatophyta</taxon>
        <taxon>Magnoliopsida</taxon>
        <taxon>eudicotyledons</taxon>
        <taxon>Gunneridae</taxon>
        <taxon>Pentapetalae</taxon>
        <taxon>Saxifragales</taxon>
        <taxon>Altingiaceae</taxon>
        <taxon>Liquidambar</taxon>
    </lineage>
</organism>
<dbReference type="AlphaFoldDB" id="A0AAP0WZD4"/>
<feature type="domain" description="NAC" evidence="7">
    <location>
        <begin position="7"/>
        <end position="166"/>
    </location>
</feature>
<evidence type="ECO:0000259" key="7">
    <source>
        <dbReference type="PROSITE" id="PS51005"/>
    </source>
</evidence>
<dbReference type="EMBL" id="JBBPBK010000006">
    <property type="protein sequence ID" value="KAK9282701.1"/>
    <property type="molecule type" value="Genomic_DNA"/>
</dbReference>
<evidence type="ECO:0000256" key="4">
    <source>
        <dbReference type="ARBA" id="ARBA00023242"/>
    </source>
</evidence>
<dbReference type="Gene3D" id="2.170.150.80">
    <property type="entry name" value="NAC domain"/>
    <property type="match status" value="1"/>
</dbReference>
<evidence type="ECO:0000256" key="5">
    <source>
        <dbReference type="SAM" id="Coils"/>
    </source>
</evidence>
<evidence type="ECO:0000256" key="2">
    <source>
        <dbReference type="ARBA" id="ARBA00023125"/>
    </source>
</evidence>
<evidence type="ECO:0000313" key="8">
    <source>
        <dbReference type="EMBL" id="KAK9282701.1"/>
    </source>
</evidence>
<gene>
    <name evidence="8" type="ORF">L1049_010921</name>
</gene>
<reference evidence="8 9" key="1">
    <citation type="journal article" date="2024" name="Plant J.">
        <title>Genome sequences and population genomics reveal climatic adaptation and genomic divergence between two closely related sweetgum species.</title>
        <authorList>
            <person name="Xu W.Q."/>
            <person name="Ren C.Q."/>
            <person name="Zhang X.Y."/>
            <person name="Comes H.P."/>
            <person name="Liu X.H."/>
            <person name="Li Y.G."/>
            <person name="Kettle C.J."/>
            <person name="Jalonen R."/>
            <person name="Gaisberger H."/>
            <person name="Ma Y.Z."/>
            <person name="Qiu Y.X."/>
        </authorList>
    </citation>
    <scope>NUCLEOTIDE SEQUENCE [LARGE SCALE GENOMIC DNA]</scope>
    <source>
        <strain evidence="8">Hangzhou</strain>
    </source>
</reference>
<protein>
    <recommendedName>
        <fullName evidence="7">NAC domain-containing protein</fullName>
    </recommendedName>
</protein>
<dbReference type="SUPFAM" id="SSF101941">
    <property type="entry name" value="NAC domain"/>
    <property type="match status" value="1"/>
</dbReference>
<dbReference type="InterPro" id="IPR003441">
    <property type="entry name" value="NAC-dom"/>
</dbReference>
<evidence type="ECO:0000256" key="3">
    <source>
        <dbReference type="ARBA" id="ARBA00023163"/>
    </source>
</evidence>
<dbReference type="Proteomes" id="UP001415857">
    <property type="component" value="Unassembled WGS sequence"/>
</dbReference>
<dbReference type="InterPro" id="IPR036093">
    <property type="entry name" value="NAC_dom_sf"/>
</dbReference>
<evidence type="ECO:0000256" key="6">
    <source>
        <dbReference type="SAM" id="MobiDB-lite"/>
    </source>
</evidence>
<comment type="caution">
    <text evidence="8">The sequence shown here is derived from an EMBL/GenBank/DDBJ whole genome shotgun (WGS) entry which is preliminary data.</text>
</comment>
<dbReference type="PANTHER" id="PTHR31744">
    <property type="entry name" value="PROTEIN CUP-SHAPED COTYLEDON 2-RELATED"/>
    <property type="match status" value="1"/>
</dbReference>
<keyword evidence="1" id="KW-0805">Transcription regulation</keyword>
<keyword evidence="3" id="KW-0804">Transcription</keyword>
<evidence type="ECO:0000256" key="1">
    <source>
        <dbReference type="ARBA" id="ARBA00023015"/>
    </source>
</evidence>
<feature type="coiled-coil region" evidence="5">
    <location>
        <begin position="353"/>
        <end position="401"/>
    </location>
</feature>
<evidence type="ECO:0000313" key="9">
    <source>
        <dbReference type="Proteomes" id="UP001415857"/>
    </source>
</evidence>
<sequence>MHSAVIFPPNVIMVTAQVSVVIVVHLKYPPREFFLSQTMSITLSRFGFFGDDWSCDLWHLDKSRLKSRDLEWFFFTARDRKYSNGARTNRATNKGYWKATGNDRSIQHNSRVVGMKKTLVFYKGRAPDGKRTNWVTHEYRLVNEEYEKAGVLPNMDGYVLCRVFQKSGLGPPNEKLSVPFLEGEWDKWDDDQSVLVPGAETADEVVGGDDANLEGNAHDRDTQFNKSPVSQSEHSKDSHNAPFVCKIERQEDGPLQSMEDPRPQINLNKRLRHNDTDSENSTTTATATQDPCSSITTTAAVAAAATKTNFPSALLEFPLLESIEPKESPPVPVRRFDFAALDISVPPGYLEFIKTLQKEIHNISMEKETLKIQLMSAQAMLNILHSRIEFLTKENEDLKRSVQNVK</sequence>
<dbReference type="PROSITE" id="PS51005">
    <property type="entry name" value="NAC"/>
    <property type="match status" value="1"/>
</dbReference>
<name>A0AAP0WZD4_LIQFO</name>
<accession>A0AAP0WZD4</accession>
<dbReference type="GO" id="GO:0003677">
    <property type="term" value="F:DNA binding"/>
    <property type="evidence" value="ECO:0007669"/>
    <property type="project" value="UniProtKB-KW"/>
</dbReference>
<dbReference type="Pfam" id="PF02365">
    <property type="entry name" value="NAM"/>
    <property type="match status" value="1"/>
</dbReference>